<keyword evidence="1" id="KW-0472">Membrane</keyword>
<keyword evidence="3" id="KW-1185">Reference proteome</keyword>
<keyword evidence="1" id="KW-0812">Transmembrane</keyword>
<keyword evidence="1" id="KW-1133">Transmembrane helix</keyword>
<proteinExistence type="predicted"/>
<reference evidence="2 3" key="1">
    <citation type="submission" date="2020-08" db="EMBL/GenBank/DDBJ databases">
        <title>Sequencing the genomes of 1000 actinobacteria strains.</title>
        <authorList>
            <person name="Klenk H.-P."/>
        </authorList>
    </citation>
    <scope>NUCLEOTIDE SEQUENCE [LARGE SCALE GENOMIC DNA]</scope>
    <source>
        <strain evidence="2 3">DSM 45486</strain>
    </source>
</reference>
<dbReference type="EMBL" id="JACHMO010000001">
    <property type="protein sequence ID" value="MBB5808396.1"/>
    <property type="molecule type" value="Genomic_DNA"/>
</dbReference>
<feature type="transmembrane region" description="Helical" evidence="1">
    <location>
        <begin position="68"/>
        <end position="88"/>
    </location>
</feature>
<organism evidence="2 3">
    <name type="scientific">Saccharothrix ecbatanensis</name>
    <dbReference type="NCBI Taxonomy" id="1105145"/>
    <lineage>
        <taxon>Bacteria</taxon>
        <taxon>Bacillati</taxon>
        <taxon>Actinomycetota</taxon>
        <taxon>Actinomycetes</taxon>
        <taxon>Pseudonocardiales</taxon>
        <taxon>Pseudonocardiaceae</taxon>
        <taxon>Saccharothrix</taxon>
    </lineage>
</organism>
<gene>
    <name evidence="2" type="ORF">F4560_008164</name>
</gene>
<evidence type="ECO:0000313" key="2">
    <source>
        <dbReference type="EMBL" id="MBB5808396.1"/>
    </source>
</evidence>
<evidence type="ECO:0000313" key="3">
    <source>
        <dbReference type="Proteomes" id="UP000552097"/>
    </source>
</evidence>
<name>A0A7W9HUE3_9PSEU</name>
<evidence type="ECO:0000256" key="1">
    <source>
        <dbReference type="SAM" id="Phobius"/>
    </source>
</evidence>
<feature type="transmembrane region" description="Helical" evidence="1">
    <location>
        <begin position="34"/>
        <end position="52"/>
    </location>
</feature>
<feature type="transmembrane region" description="Helical" evidence="1">
    <location>
        <begin position="100"/>
        <end position="119"/>
    </location>
</feature>
<sequence length="123" mass="12843">MTRGTVAVAMGAVLWCAFVIATTFLPSGPSWPPTAVYLPGFLVLPVVLYTLLRARSHALLCLAHVPKSVMFTGFAIAVGGWLFSFGLITGKPGTETLCAVAGLVIVLHVAFGLIGVGMVRTGR</sequence>
<comment type="caution">
    <text evidence="2">The sequence shown here is derived from an EMBL/GenBank/DDBJ whole genome shotgun (WGS) entry which is preliminary data.</text>
</comment>
<dbReference type="AlphaFoldDB" id="A0A7W9HUE3"/>
<dbReference type="RefSeq" id="WP_184928301.1">
    <property type="nucleotide sequence ID" value="NZ_JACHMO010000001.1"/>
</dbReference>
<dbReference type="Proteomes" id="UP000552097">
    <property type="component" value="Unassembled WGS sequence"/>
</dbReference>
<protein>
    <submittedName>
        <fullName evidence="2">Uncharacterized protein</fullName>
    </submittedName>
</protein>
<feature type="transmembrane region" description="Helical" evidence="1">
    <location>
        <begin position="7"/>
        <end position="28"/>
    </location>
</feature>
<accession>A0A7W9HUE3</accession>